<comment type="subcellular location">
    <subcellularLocation>
        <location evidence="1">Membrane</location>
        <topology evidence="1">Multi-pass membrane protein</topology>
    </subcellularLocation>
</comment>
<evidence type="ECO:0000313" key="9">
    <source>
        <dbReference type="EMBL" id="MFH4977966.1"/>
    </source>
</evidence>
<evidence type="ECO:0000256" key="5">
    <source>
        <dbReference type="ARBA" id="ARBA00023136"/>
    </source>
</evidence>
<dbReference type="SUPFAM" id="SSF82866">
    <property type="entry name" value="Multidrug efflux transporter AcrB transmembrane domain"/>
    <property type="match status" value="2"/>
</dbReference>
<dbReference type="Gene3D" id="1.20.1640.10">
    <property type="entry name" value="Multidrug efflux transporter AcrB transmembrane domain"/>
    <property type="match status" value="2"/>
</dbReference>
<dbReference type="PANTHER" id="PTHR10796:SF189">
    <property type="entry name" value="SSD DOMAIN-CONTAINING PROTEIN"/>
    <property type="match status" value="1"/>
</dbReference>
<feature type="transmembrane region" description="Helical" evidence="7">
    <location>
        <begin position="24"/>
        <end position="44"/>
    </location>
</feature>
<organism evidence="9 10">
    <name type="scientific">Gnathostoma spinigerum</name>
    <dbReference type="NCBI Taxonomy" id="75299"/>
    <lineage>
        <taxon>Eukaryota</taxon>
        <taxon>Metazoa</taxon>
        <taxon>Ecdysozoa</taxon>
        <taxon>Nematoda</taxon>
        <taxon>Chromadorea</taxon>
        <taxon>Rhabditida</taxon>
        <taxon>Spirurina</taxon>
        <taxon>Gnathostomatomorpha</taxon>
        <taxon>Gnathostomatoidea</taxon>
        <taxon>Gnathostomatidae</taxon>
        <taxon>Gnathostoma</taxon>
    </lineage>
</organism>
<feature type="transmembrane region" description="Helical" evidence="7">
    <location>
        <begin position="734"/>
        <end position="758"/>
    </location>
</feature>
<dbReference type="InterPro" id="IPR000731">
    <property type="entry name" value="SSD"/>
</dbReference>
<gene>
    <name evidence="9" type="ORF">AB6A40_004675</name>
</gene>
<evidence type="ECO:0000256" key="7">
    <source>
        <dbReference type="SAM" id="Phobius"/>
    </source>
</evidence>
<keyword evidence="5 7" id="KW-0472">Membrane</keyword>
<evidence type="ECO:0000313" key="10">
    <source>
        <dbReference type="Proteomes" id="UP001608902"/>
    </source>
</evidence>
<protein>
    <recommendedName>
        <fullName evidence="8">SSD domain-containing protein</fullName>
    </recommendedName>
</protein>
<dbReference type="PROSITE" id="PS50156">
    <property type="entry name" value="SSD"/>
    <property type="match status" value="1"/>
</dbReference>
<dbReference type="InterPro" id="IPR051697">
    <property type="entry name" value="Patched_domain-protein"/>
</dbReference>
<accession>A0ABD6EKM6</accession>
<dbReference type="AlphaFoldDB" id="A0ABD6EKM6"/>
<evidence type="ECO:0000256" key="6">
    <source>
        <dbReference type="ARBA" id="ARBA00023180"/>
    </source>
</evidence>
<feature type="domain" description="SSD" evidence="8">
    <location>
        <begin position="271"/>
        <end position="412"/>
    </location>
</feature>
<evidence type="ECO:0000259" key="8">
    <source>
        <dbReference type="PROSITE" id="PS50156"/>
    </source>
</evidence>
<keyword evidence="4 7" id="KW-1133">Transmembrane helix</keyword>
<feature type="transmembrane region" description="Helical" evidence="7">
    <location>
        <begin position="247"/>
        <end position="272"/>
    </location>
</feature>
<feature type="transmembrane region" description="Helical" evidence="7">
    <location>
        <begin position="307"/>
        <end position="323"/>
    </location>
</feature>
<keyword evidence="6" id="KW-0325">Glycoprotein</keyword>
<sequence length="845" mass="94920">MGTAINRLFAIIGYLIGCRPKTSIFIGLLIFAISIFGFIFRFDVRMDLKGGFTRNDAPSYKEIKAHIDFFGNLGEPWYMAVFAEAKNEDLLRETESDEILSFFDYITKKMEIEYDGKKYTYHNDLCEPFCNFNGPLWNLLQYQSLFNIRYPVSTIGPYKMNVGKYIFNRTVDRFGTVTKVGTIATYFTTFVANETKAELLKIFEKKVGRAIQIHNSNINNTVKLVLHGVVTVSTEVEKGILQVTPHYFTGAALLVVFVIIALICSCIVYDRWIWSRTVLIIAAIISPILAAFTGIGYLLLFGGHINMLVLFAPFLTLAIGIGVDDSFLMTNTWLSEREAALKKSHKPSERLQLVFERIGAAMATTSITNVVGFLLACVTPVPEIRMFCGSVALCMIFDLVFEFLIYAPLHVILSSNNPIGYRAATAKSYVVPRPQRMKISFKSAVASYTEFLSSFWSEMLVMAFLISYLYVSIQGIRSLGSDMDGSDLLPTNSPSREGIRIMSNIVWPNYLNINYIIRRPPNFADPEEYRRFDKMVRTVESMEDAIGPEATMMWNKDYLRYLANPQASKLDVIFSFFGYDDSKPVSDGNGLDLSLFQQFINTDPYSAWKQGVRYSVDANNQTQIKSMLMIVAYKGTKTLADKAKLLSRCRQMADKFPEYNMIPFDTDAQLIDVLLEVPETTWKVMVFTVVAMGLVFFCFASNITSAIISSFAVASICTGVLGTMHYWGCVLDPITMVAVIITAGLGTDYVTHMCFHYVMIDDENLTKSKRLNYAFRRCALASVQAAISTSLVMIPVLFAPVMVYVVIAKAIILVVVFGIIHGFFVIPVVLTSLPSSFTSKVLCPH</sequence>
<dbReference type="Pfam" id="PF02460">
    <property type="entry name" value="Patched"/>
    <property type="match status" value="1"/>
</dbReference>
<feature type="transmembrane region" description="Helical" evidence="7">
    <location>
        <begin position="451"/>
        <end position="471"/>
    </location>
</feature>
<evidence type="ECO:0000256" key="2">
    <source>
        <dbReference type="ARBA" id="ARBA00005585"/>
    </source>
</evidence>
<evidence type="ECO:0000256" key="3">
    <source>
        <dbReference type="ARBA" id="ARBA00022692"/>
    </source>
</evidence>
<feature type="transmembrane region" description="Helical" evidence="7">
    <location>
        <begin position="386"/>
        <end position="407"/>
    </location>
</feature>
<feature type="transmembrane region" description="Helical" evidence="7">
    <location>
        <begin position="278"/>
        <end position="300"/>
    </location>
</feature>
<evidence type="ECO:0000256" key="4">
    <source>
        <dbReference type="ARBA" id="ARBA00022989"/>
    </source>
</evidence>
<comment type="caution">
    <text evidence="9">The sequence shown here is derived from an EMBL/GenBank/DDBJ whole genome shotgun (WGS) entry which is preliminary data.</text>
</comment>
<evidence type="ECO:0000256" key="1">
    <source>
        <dbReference type="ARBA" id="ARBA00004141"/>
    </source>
</evidence>
<dbReference type="InterPro" id="IPR003392">
    <property type="entry name" value="PTHD_SSD"/>
</dbReference>
<name>A0ABD6EKM6_9BILA</name>
<feature type="transmembrane region" description="Helical" evidence="7">
    <location>
        <begin position="684"/>
        <end position="714"/>
    </location>
</feature>
<dbReference type="Proteomes" id="UP001608902">
    <property type="component" value="Unassembled WGS sequence"/>
</dbReference>
<keyword evidence="3 7" id="KW-0812">Transmembrane</keyword>
<feature type="transmembrane region" description="Helical" evidence="7">
    <location>
        <begin position="804"/>
        <end position="830"/>
    </location>
</feature>
<dbReference type="GO" id="GO:0016020">
    <property type="term" value="C:membrane"/>
    <property type="evidence" value="ECO:0007669"/>
    <property type="project" value="UniProtKB-SubCell"/>
</dbReference>
<dbReference type="EMBL" id="JBGFUD010002758">
    <property type="protein sequence ID" value="MFH4977966.1"/>
    <property type="molecule type" value="Genomic_DNA"/>
</dbReference>
<proteinExistence type="inferred from homology"/>
<dbReference type="PANTHER" id="PTHR10796">
    <property type="entry name" value="PATCHED-RELATED"/>
    <property type="match status" value="1"/>
</dbReference>
<feature type="transmembrane region" description="Helical" evidence="7">
    <location>
        <begin position="358"/>
        <end position="379"/>
    </location>
</feature>
<keyword evidence="10" id="KW-1185">Reference proteome</keyword>
<comment type="similarity">
    <text evidence="2">Belongs to the patched family.</text>
</comment>
<feature type="transmembrane region" description="Helical" evidence="7">
    <location>
        <begin position="778"/>
        <end position="798"/>
    </location>
</feature>
<reference evidence="9 10" key="1">
    <citation type="submission" date="2024-08" db="EMBL/GenBank/DDBJ databases">
        <title>Gnathostoma spinigerum genome.</title>
        <authorList>
            <person name="Gonzalez-Bertolin B."/>
            <person name="Monzon S."/>
            <person name="Zaballos A."/>
            <person name="Jimenez P."/>
            <person name="Dekumyoy P."/>
            <person name="Varona S."/>
            <person name="Cuesta I."/>
            <person name="Sumanam S."/>
            <person name="Adisakwattana P."/>
            <person name="Gasser R.B."/>
            <person name="Hernandez-Gonzalez A."/>
            <person name="Young N.D."/>
            <person name="Perteguer M.J."/>
        </authorList>
    </citation>
    <scope>NUCLEOTIDE SEQUENCE [LARGE SCALE GENOMIC DNA]</scope>
    <source>
        <strain evidence="9">AL3</strain>
        <tissue evidence="9">Liver</tissue>
    </source>
</reference>